<feature type="signal peptide" evidence="9">
    <location>
        <begin position="1"/>
        <end position="26"/>
    </location>
</feature>
<keyword evidence="7 9" id="KW-0221">Differentiation</keyword>
<comment type="PTM">
    <text evidence="9">Sulfation is important for activity and for the binding to a putative membrane receptor.</text>
</comment>
<reference evidence="10 11" key="1">
    <citation type="journal article" date="2019" name="Genome Biol. Evol.">
        <title>Insights into the evolution of the New World diploid cottons (Gossypium, subgenus Houzingenia) based on genome sequencing.</title>
        <authorList>
            <person name="Grover C.E."/>
            <person name="Arick M.A. 2nd"/>
            <person name="Thrash A."/>
            <person name="Conover J.L."/>
            <person name="Sanders W.S."/>
            <person name="Peterson D.G."/>
            <person name="Frelichowski J.E."/>
            <person name="Scheffler J.A."/>
            <person name="Scheffler B.E."/>
            <person name="Wendel J.F."/>
        </authorList>
    </citation>
    <scope>NUCLEOTIDE SEQUENCE [LARGE SCALE GENOMIC DNA]</scope>
    <source>
        <strain evidence="10">4</strain>
        <tissue evidence="10">Leaf</tissue>
    </source>
</reference>
<accession>A0A7J8Z598</accession>
<evidence type="ECO:0000256" key="5">
    <source>
        <dbReference type="ARBA" id="ARBA00022641"/>
    </source>
</evidence>
<comment type="caution">
    <text evidence="10">The sequence shown here is derived from an EMBL/GenBank/DDBJ whole genome shotgun (WGS) entry which is preliminary data.</text>
</comment>
<dbReference type="GO" id="GO:0005576">
    <property type="term" value="C:extracellular region"/>
    <property type="evidence" value="ECO:0007669"/>
    <property type="project" value="UniProtKB-SubCell"/>
</dbReference>
<dbReference type="EMBL" id="JABEZV010000002">
    <property type="protein sequence ID" value="MBA0706760.1"/>
    <property type="molecule type" value="Genomic_DNA"/>
</dbReference>
<evidence type="ECO:0000256" key="6">
    <source>
        <dbReference type="ARBA" id="ARBA00022729"/>
    </source>
</evidence>
<dbReference type="GO" id="GO:0008283">
    <property type="term" value="P:cell population proliferation"/>
    <property type="evidence" value="ECO:0007669"/>
    <property type="project" value="UniProtKB-UniRule"/>
</dbReference>
<evidence type="ECO:0000256" key="2">
    <source>
        <dbReference type="ARBA" id="ARBA00010781"/>
    </source>
</evidence>
<protein>
    <recommendedName>
        <fullName evidence="9">Phytosulfokine</fullName>
    </recommendedName>
    <component>
        <recommendedName>
            <fullName evidence="9">Phytosulfokine-alpha</fullName>
            <shortName evidence="9">PSK-alpha</shortName>
            <shortName evidence="9">Phytosulfokine-a</shortName>
        </recommendedName>
    </component>
    <component>
        <recommendedName>
            <fullName evidence="9">Phytosulfokine-beta</fullName>
            <shortName evidence="9">PSK-beta</shortName>
            <shortName evidence="9">Phytosulfokine-b</shortName>
        </recommendedName>
    </component>
</protein>
<sequence length="94" mass="10914">MKAKFSGFITFLFLAVLLLCSSSVSARLLLQINNHGEKELKANEMMMMIQADRKDDFSELMGAEECYEKDEECVKRRMMADAHLDYIYTQNHKP</sequence>
<dbReference type="GO" id="GO:0030154">
    <property type="term" value="P:cell differentiation"/>
    <property type="evidence" value="ECO:0007669"/>
    <property type="project" value="UniProtKB-UniRule"/>
</dbReference>
<name>A0A7J8Z598_9ROSI</name>
<dbReference type="PANTHER" id="PTHR33285">
    <property type="entry name" value="PHYTOSULFOKINES 3"/>
    <property type="match status" value="1"/>
</dbReference>
<dbReference type="PANTHER" id="PTHR33285:SF33">
    <property type="entry name" value="PHYTOSULFOKINE"/>
    <property type="match status" value="1"/>
</dbReference>
<comment type="PTM">
    <text evidence="9">PSK-alpha is produced by endopeptidase digestion. PSK-beta is produced from PSK-alpha by exopeptidase digestion.</text>
</comment>
<evidence type="ECO:0000256" key="8">
    <source>
        <dbReference type="ARBA" id="ARBA00023030"/>
    </source>
</evidence>
<keyword evidence="8 9" id="KW-0339">Growth factor</keyword>
<organism evidence="10 11">
    <name type="scientific">Gossypium laxum</name>
    <dbReference type="NCBI Taxonomy" id="34288"/>
    <lineage>
        <taxon>Eukaryota</taxon>
        <taxon>Viridiplantae</taxon>
        <taxon>Streptophyta</taxon>
        <taxon>Embryophyta</taxon>
        <taxon>Tracheophyta</taxon>
        <taxon>Spermatophyta</taxon>
        <taxon>Magnoliopsida</taxon>
        <taxon>eudicotyledons</taxon>
        <taxon>Gunneridae</taxon>
        <taxon>Pentapetalae</taxon>
        <taxon>rosids</taxon>
        <taxon>malvids</taxon>
        <taxon>Malvales</taxon>
        <taxon>Malvaceae</taxon>
        <taxon>Malvoideae</taxon>
        <taxon>Gossypium</taxon>
    </lineage>
</organism>
<comment type="subcellular location">
    <subcellularLocation>
        <location evidence="1 9">Secreted</location>
    </subcellularLocation>
</comment>
<keyword evidence="6 9" id="KW-0732">Signal</keyword>
<dbReference type="AlphaFoldDB" id="A0A7J8Z598"/>
<evidence type="ECO:0000256" key="7">
    <source>
        <dbReference type="ARBA" id="ARBA00022782"/>
    </source>
</evidence>
<evidence type="ECO:0000313" key="10">
    <source>
        <dbReference type="EMBL" id="MBA0706760.1"/>
    </source>
</evidence>
<proteinExistence type="inferred from homology"/>
<keyword evidence="11" id="KW-1185">Reference proteome</keyword>
<evidence type="ECO:0000256" key="3">
    <source>
        <dbReference type="ARBA" id="ARBA00022473"/>
    </source>
</evidence>
<evidence type="ECO:0000256" key="9">
    <source>
        <dbReference type="RuleBase" id="RU368031"/>
    </source>
</evidence>
<dbReference type="Proteomes" id="UP000593574">
    <property type="component" value="Unassembled WGS sequence"/>
</dbReference>
<keyword evidence="3 9" id="KW-0217">Developmental protein</keyword>
<dbReference type="Pfam" id="PF06404">
    <property type="entry name" value="PSK"/>
    <property type="match status" value="1"/>
</dbReference>
<gene>
    <name evidence="10" type="ORF">Golax_018851</name>
</gene>
<evidence type="ECO:0000256" key="4">
    <source>
        <dbReference type="ARBA" id="ARBA00022525"/>
    </source>
</evidence>
<evidence type="ECO:0000313" key="11">
    <source>
        <dbReference type="Proteomes" id="UP000593574"/>
    </source>
</evidence>
<comment type="function">
    <text evidence="9">Promotes plant cell differentiation, organogenesis and somatic embryogenesis as well as cell proliferation.</text>
</comment>
<feature type="chain" id="PRO_5031588664" description="Phytosulfokine" evidence="9">
    <location>
        <begin position="27"/>
        <end position="94"/>
    </location>
</feature>
<keyword evidence="4 9" id="KW-0964">Secreted</keyword>
<dbReference type="InterPro" id="IPR009438">
    <property type="entry name" value="Phytosulfokine"/>
</dbReference>
<dbReference type="GO" id="GO:0008083">
    <property type="term" value="F:growth factor activity"/>
    <property type="evidence" value="ECO:0007669"/>
    <property type="project" value="UniProtKB-UniRule"/>
</dbReference>
<keyword evidence="5 9" id="KW-0765">Sulfation</keyword>
<comment type="similarity">
    <text evidence="2 9">Belongs to the phytosulfokine family.</text>
</comment>
<evidence type="ECO:0000256" key="1">
    <source>
        <dbReference type="ARBA" id="ARBA00004613"/>
    </source>
</evidence>